<reference evidence="2" key="1">
    <citation type="submission" date="2022-07" db="EMBL/GenBank/DDBJ databases">
        <authorList>
            <person name="Li W.-J."/>
            <person name="Deng Q.-Q."/>
        </authorList>
    </citation>
    <scope>NUCLEOTIDE SEQUENCE</scope>
    <source>
        <strain evidence="2">SYSU M60031</strain>
    </source>
</reference>
<dbReference type="InterPro" id="IPR016181">
    <property type="entry name" value="Acyl_CoA_acyltransferase"/>
</dbReference>
<dbReference type="Gene3D" id="3.40.630.30">
    <property type="match status" value="1"/>
</dbReference>
<dbReference type="EMBL" id="JANCLT010000002">
    <property type="protein sequence ID" value="MCP8967643.1"/>
    <property type="molecule type" value="Genomic_DNA"/>
</dbReference>
<dbReference type="Proteomes" id="UP001156102">
    <property type="component" value="Unassembled WGS sequence"/>
</dbReference>
<dbReference type="InterPro" id="IPR000182">
    <property type="entry name" value="GNAT_dom"/>
</dbReference>
<evidence type="ECO:0000313" key="3">
    <source>
        <dbReference type="Proteomes" id="UP001156102"/>
    </source>
</evidence>
<dbReference type="PROSITE" id="PS51186">
    <property type="entry name" value="GNAT"/>
    <property type="match status" value="1"/>
</dbReference>
<sequence>MQLQTERLTLMPCTAEEVKKWSYPSGPHIEGHLRALQRDSSLYGWGVWLAVWHGEVIGDLGFKGKPDEQRTVEVGYGLLPAYHGYGLATEAVAGLIRWAFATGEAEAVRAECLKGNAASIRVLEKNGFSQTGADAEMLYWILEK</sequence>
<dbReference type="InterPro" id="IPR051531">
    <property type="entry name" value="N-acetyltransferase"/>
</dbReference>
<proteinExistence type="predicted"/>
<dbReference type="SUPFAM" id="SSF55729">
    <property type="entry name" value="Acyl-CoA N-acyltransferases (Nat)"/>
    <property type="match status" value="1"/>
</dbReference>
<feature type="domain" description="N-acetyltransferase" evidence="1">
    <location>
        <begin position="1"/>
        <end position="144"/>
    </location>
</feature>
<keyword evidence="3" id="KW-1185">Reference proteome</keyword>
<gene>
    <name evidence="2" type="ORF">NK662_03705</name>
</gene>
<evidence type="ECO:0000313" key="2">
    <source>
        <dbReference type="EMBL" id="MCP8967643.1"/>
    </source>
</evidence>
<protein>
    <submittedName>
        <fullName evidence="2">GNAT family N-acetyltransferase</fullName>
    </submittedName>
</protein>
<dbReference type="AlphaFoldDB" id="A0AA41X7D2"/>
<organism evidence="2 3">
    <name type="scientific">Ectobacillus ponti</name>
    <dbReference type="NCBI Taxonomy" id="2961894"/>
    <lineage>
        <taxon>Bacteria</taxon>
        <taxon>Bacillati</taxon>
        <taxon>Bacillota</taxon>
        <taxon>Bacilli</taxon>
        <taxon>Bacillales</taxon>
        <taxon>Bacillaceae</taxon>
        <taxon>Ectobacillus</taxon>
    </lineage>
</organism>
<evidence type="ECO:0000259" key="1">
    <source>
        <dbReference type="PROSITE" id="PS51186"/>
    </source>
</evidence>
<dbReference type="PANTHER" id="PTHR43792:SF13">
    <property type="entry name" value="ACETYLTRANSFERASE"/>
    <property type="match status" value="1"/>
</dbReference>
<dbReference type="Pfam" id="PF13302">
    <property type="entry name" value="Acetyltransf_3"/>
    <property type="match status" value="1"/>
</dbReference>
<accession>A0AA41X7D2</accession>
<dbReference type="PANTHER" id="PTHR43792">
    <property type="entry name" value="GNAT FAMILY, PUTATIVE (AFU_ORTHOLOGUE AFUA_3G00765)-RELATED-RELATED"/>
    <property type="match status" value="1"/>
</dbReference>
<dbReference type="RefSeq" id="WP_254757553.1">
    <property type="nucleotide sequence ID" value="NZ_JANCLT010000002.1"/>
</dbReference>
<dbReference type="CDD" id="cd04301">
    <property type="entry name" value="NAT_SF"/>
    <property type="match status" value="1"/>
</dbReference>
<name>A0AA41X7D2_9BACI</name>
<dbReference type="GO" id="GO:0016747">
    <property type="term" value="F:acyltransferase activity, transferring groups other than amino-acyl groups"/>
    <property type="evidence" value="ECO:0007669"/>
    <property type="project" value="InterPro"/>
</dbReference>
<comment type="caution">
    <text evidence="2">The sequence shown here is derived from an EMBL/GenBank/DDBJ whole genome shotgun (WGS) entry which is preliminary data.</text>
</comment>